<dbReference type="Proteomes" id="UP000438429">
    <property type="component" value="Unassembled WGS sequence"/>
</dbReference>
<evidence type="ECO:0000313" key="2">
    <source>
        <dbReference type="Proteomes" id="UP000438429"/>
    </source>
</evidence>
<comment type="caution">
    <text evidence="1">The sequence shown here is derived from an EMBL/GenBank/DDBJ whole genome shotgun (WGS) entry which is preliminary data.</text>
</comment>
<proteinExistence type="predicted"/>
<gene>
    <name evidence="1" type="ORF">F2P81_004359</name>
</gene>
<sequence length="75" mass="8269">MFVSQMSASSKSETENLTFLCSKSDSVYNLGYFSQKQVTESGHVFLRSGADCVSFEQMSADYHQQASAVNKNGNQ</sequence>
<dbReference type="AlphaFoldDB" id="A0A6A4TLZ9"/>
<accession>A0A6A4TLZ9</accession>
<evidence type="ECO:0000313" key="1">
    <source>
        <dbReference type="EMBL" id="KAF0043022.1"/>
    </source>
</evidence>
<dbReference type="EMBL" id="VEVO01000004">
    <property type="protein sequence ID" value="KAF0043022.1"/>
    <property type="molecule type" value="Genomic_DNA"/>
</dbReference>
<reference evidence="1 2" key="1">
    <citation type="submission" date="2019-06" db="EMBL/GenBank/DDBJ databases">
        <title>Draft genomes of female and male turbot (Scophthalmus maximus).</title>
        <authorList>
            <person name="Xu H."/>
            <person name="Xu X.-W."/>
            <person name="Shao C."/>
            <person name="Chen S."/>
        </authorList>
    </citation>
    <scope>NUCLEOTIDE SEQUENCE [LARGE SCALE GENOMIC DNA]</scope>
    <source>
        <strain evidence="1">Ysfricsl-2016a</strain>
        <tissue evidence="1">Blood</tissue>
    </source>
</reference>
<organism evidence="1 2">
    <name type="scientific">Scophthalmus maximus</name>
    <name type="common">Turbot</name>
    <name type="synonym">Psetta maxima</name>
    <dbReference type="NCBI Taxonomy" id="52904"/>
    <lineage>
        <taxon>Eukaryota</taxon>
        <taxon>Metazoa</taxon>
        <taxon>Chordata</taxon>
        <taxon>Craniata</taxon>
        <taxon>Vertebrata</taxon>
        <taxon>Euteleostomi</taxon>
        <taxon>Actinopterygii</taxon>
        <taxon>Neopterygii</taxon>
        <taxon>Teleostei</taxon>
        <taxon>Neoteleostei</taxon>
        <taxon>Acanthomorphata</taxon>
        <taxon>Carangaria</taxon>
        <taxon>Pleuronectiformes</taxon>
        <taxon>Pleuronectoidei</taxon>
        <taxon>Scophthalmidae</taxon>
        <taxon>Scophthalmus</taxon>
    </lineage>
</organism>
<name>A0A6A4TLZ9_SCOMX</name>
<protein>
    <submittedName>
        <fullName evidence="1">Uncharacterized protein</fullName>
    </submittedName>
</protein>